<evidence type="ECO:0000313" key="2">
    <source>
        <dbReference type="EMBL" id="KAI1865601.1"/>
    </source>
</evidence>
<keyword evidence="3" id="KW-1185">Reference proteome</keyword>
<feature type="region of interest" description="Disordered" evidence="1">
    <location>
        <begin position="254"/>
        <end position="278"/>
    </location>
</feature>
<protein>
    <submittedName>
        <fullName evidence="2">Uncharacterized protein</fullName>
    </submittedName>
</protein>
<dbReference type="EMBL" id="JAFIMR010000021">
    <property type="protein sequence ID" value="KAI1865601.1"/>
    <property type="molecule type" value="Genomic_DNA"/>
</dbReference>
<sequence>MRWNTSPVWDEERQAWIFRRLLSNKNSKKFVQDVIKCVKNDGLTDLKPRHISEFLGKIYDYAADNVDHCHEFAHPQQFFATAKENFPQAQSIRDEVFWIFTYKAFHARNIFKEYQIGSARSKGQPLSKALDKFRAAFYEKYNPKYGLDFLALPKESQNSVELQQVPDRRGEVLRIVNMYFPIQLTDADHIGDGKDHVMIVSKNPYYFSKNAGRSVQETIMKGMMDEDGNVNPHYHSGGKEDEDTEDMEAAEVFDPTEPAAQGLRAPEIEEGLDGMEIG</sequence>
<feature type="compositionally biased region" description="Acidic residues" evidence="1">
    <location>
        <begin position="268"/>
        <end position="278"/>
    </location>
</feature>
<dbReference type="Proteomes" id="UP000829685">
    <property type="component" value="Unassembled WGS sequence"/>
</dbReference>
<reference evidence="2" key="1">
    <citation type="submission" date="2021-03" db="EMBL/GenBank/DDBJ databases">
        <title>Revisited historic fungal species revealed as producer of novel bioactive compounds through whole genome sequencing and comparative genomics.</title>
        <authorList>
            <person name="Vignolle G.A."/>
            <person name="Hochenegger N."/>
            <person name="Mach R.L."/>
            <person name="Mach-Aigner A.R."/>
            <person name="Javad Rahimi M."/>
            <person name="Salim K.A."/>
            <person name="Chan C.M."/>
            <person name="Lim L.B.L."/>
            <person name="Cai F."/>
            <person name="Druzhinina I.S."/>
            <person name="U'Ren J.M."/>
            <person name="Derntl C."/>
        </authorList>
    </citation>
    <scope>NUCLEOTIDE SEQUENCE</scope>
    <source>
        <strain evidence="2">TUCIM 5799</strain>
    </source>
</reference>
<name>A0A9Q0AMX8_9PEZI</name>
<proteinExistence type="predicted"/>
<comment type="caution">
    <text evidence="2">The sequence shown here is derived from an EMBL/GenBank/DDBJ whole genome shotgun (WGS) entry which is preliminary data.</text>
</comment>
<dbReference type="AlphaFoldDB" id="A0A9Q0AMX8"/>
<gene>
    <name evidence="2" type="ORF">JX265_007924</name>
</gene>
<evidence type="ECO:0000313" key="3">
    <source>
        <dbReference type="Proteomes" id="UP000829685"/>
    </source>
</evidence>
<evidence type="ECO:0000256" key="1">
    <source>
        <dbReference type="SAM" id="MobiDB-lite"/>
    </source>
</evidence>
<organism evidence="2 3">
    <name type="scientific">Neoarthrinium moseri</name>
    <dbReference type="NCBI Taxonomy" id="1658444"/>
    <lineage>
        <taxon>Eukaryota</taxon>
        <taxon>Fungi</taxon>
        <taxon>Dikarya</taxon>
        <taxon>Ascomycota</taxon>
        <taxon>Pezizomycotina</taxon>
        <taxon>Sordariomycetes</taxon>
        <taxon>Xylariomycetidae</taxon>
        <taxon>Amphisphaeriales</taxon>
        <taxon>Apiosporaceae</taxon>
        <taxon>Neoarthrinium</taxon>
    </lineage>
</organism>
<accession>A0A9Q0AMX8</accession>